<name>A0A1C7NF20_9FUNG</name>
<sequence length="68" mass="7894">MIEEVVPYLEFFNKIATTEYNNKEDLRNDICQLGKEHNVVMSIKSSTSTSVNYICKHVGEKRIRSDRA</sequence>
<protein>
    <submittedName>
        <fullName evidence="1">Uncharacterized protein</fullName>
    </submittedName>
</protein>
<keyword evidence="2" id="KW-1185">Reference proteome</keyword>
<evidence type="ECO:0000313" key="1">
    <source>
        <dbReference type="EMBL" id="OBZ87695.1"/>
    </source>
</evidence>
<comment type="caution">
    <text evidence="1">The sequence shown here is derived from an EMBL/GenBank/DDBJ whole genome shotgun (WGS) entry which is preliminary data.</text>
</comment>
<reference evidence="1 2" key="1">
    <citation type="submission" date="2016-03" db="EMBL/GenBank/DDBJ databases">
        <title>Choanephora cucurbitarum.</title>
        <authorList>
            <person name="Min B."/>
            <person name="Park H."/>
            <person name="Park J.-H."/>
            <person name="Shin H.-D."/>
            <person name="Choi I.-G."/>
        </authorList>
    </citation>
    <scope>NUCLEOTIDE SEQUENCE [LARGE SCALE GENOMIC DNA]</scope>
    <source>
        <strain evidence="1 2">KUS-F28377</strain>
    </source>
</reference>
<proteinExistence type="predicted"/>
<dbReference type="InParanoid" id="A0A1C7NF20"/>
<organism evidence="1 2">
    <name type="scientific">Choanephora cucurbitarum</name>
    <dbReference type="NCBI Taxonomy" id="101091"/>
    <lineage>
        <taxon>Eukaryota</taxon>
        <taxon>Fungi</taxon>
        <taxon>Fungi incertae sedis</taxon>
        <taxon>Mucoromycota</taxon>
        <taxon>Mucoromycotina</taxon>
        <taxon>Mucoromycetes</taxon>
        <taxon>Mucorales</taxon>
        <taxon>Mucorineae</taxon>
        <taxon>Choanephoraceae</taxon>
        <taxon>Choanephoroideae</taxon>
        <taxon>Choanephora</taxon>
    </lineage>
</organism>
<evidence type="ECO:0000313" key="2">
    <source>
        <dbReference type="Proteomes" id="UP000093000"/>
    </source>
</evidence>
<gene>
    <name evidence="1" type="ORF">A0J61_04264</name>
</gene>
<dbReference type="Proteomes" id="UP000093000">
    <property type="component" value="Unassembled WGS sequence"/>
</dbReference>
<accession>A0A1C7NF20</accession>
<dbReference type="EMBL" id="LUGH01000204">
    <property type="protein sequence ID" value="OBZ87695.1"/>
    <property type="molecule type" value="Genomic_DNA"/>
</dbReference>
<dbReference type="AlphaFoldDB" id="A0A1C7NF20"/>